<proteinExistence type="predicted"/>
<evidence type="ECO:0000313" key="1">
    <source>
        <dbReference type="EMBL" id="NER18896.1"/>
    </source>
</evidence>
<accession>A0A6M0CLT9</accession>
<dbReference type="RefSeq" id="WP_164033584.1">
    <property type="nucleotide sequence ID" value="NZ_JAABOQ010000008.1"/>
</dbReference>
<gene>
    <name evidence="1" type="ORF">GWK10_16905</name>
</gene>
<name>A0A6M0CLT9_9FLAO</name>
<dbReference type="InterPro" id="IPR032286">
    <property type="entry name" value="DUF4837"/>
</dbReference>
<dbReference type="EMBL" id="JAABOQ010000008">
    <property type="protein sequence ID" value="NER18896.1"/>
    <property type="molecule type" value="Genomic_DNA"/>
</dbReference>
<comment type="caution">
    <text evidence="1">The sequence shown here is derived from an EMBL/GenBank/DDBJ whole genome shotgun (WGS) entry which is preliminary data.</text>
</comment>
<keyword evidence="2" id="KW-1185">Reference proteome</keyword>
<sequence length="326" mass="37079">MKKIGLAVLSLIICSGCVSKTDKKDLLPNSYGRMGSLAVVIENDLWKGKVGDVVRDIFAAEAIGLPQVEPVFSILQMPSSAFTGYTKNYRNALIIKKGENVTFGISEDKNASPQKLVYVIDTTEAKIIENLKAQQKKIIETFKENDVKESWGRFRGTPYEKSDVSETFNIDMLLTSLYETKRKEDNFMWLQKEIKEGSQNILIYELPKGFIQYKDSAAVGEIIRMRDSIGFSFIPGRLENTHMITEEAYAPYVFDAILDNKPTIETRGTWEVKGDFMAGPFLNYIIHDDINNRQLVLEGFVFAPSVEKRNFMLELEAILRSVRIRK</sequence>
<evidence type="ECO:0000313" key="2">
    <source>
        <dbReference type="Proteomes" id="UP000474296"/>
    </source>
</evidence>
<dbReference type="Pfam" id="PF16125">
    <property type="entry name" value="DUF4837"/>
    <property type="match status" value="1"/>
</dbReference>
<protein>
    <submittedName>
        <fullName evidence="1">DUF4837 family protein</fullName>
    </submittedName>
</protein>
<reference evidence="1 2" key="1">
    <citation type="submission" date="2020-01" db="EMBL/GenBank/DDBJ databases">
        <title>Spongiivirga citrea KCTC 32990T.</title>
        <authorList>
            <person name="Wang G."/>
        </authorList>
    </citation>
    <scope>NUCLEOTIDE SEQUENCE [LARGE SCALE GENOMIC DNA]</scope>
    <source>
        <strain evidence="1 2">KCTC 32990</strain>
    </source>
</reference>
<organism evidence="1 2">
    <name type="scientific">Spongiivirga citrea</name>
    <dbReference type="NCBI Taxonomy" id="1481457"/>
    <lineage>
        <taxon>Bacteria</taxon>
        <taxon>Pseudomonadati</taxon>
        <taxon>Bacteroidota</taxon>
        <taxon>Flavobacteriia</taxon>
        <taxon>Flavobacteriales</taxon>
        <taxon>Flavobacteriaceae</taxon>
        <taxon>Spongiivirga</taxon>
    </lineage>
</organism>
<dbReference type="AlphaFoldDB" id="A0A6M0CLT9"/>
<dbReference type="Proteomes" id="UP000474296">
    <property type="component" value="Unassembled WGS sequence"/>
</dbReference>